<gene>
    <name evidence="2" type="ORF">DW888_02495</name>
</gene>
<dbReference type="Proteomes" id="UP000284379">
    <property type="component" value="Unassembled WGS sequence"/>
</dbReference>
<evidence type="ECO:0000313" key="3">
    <source>
        <dbReference type="Proteomes" id="UP000284379"/>
    </source>
</evidence>
<protein>
    <submittedName>
        <fullName evidence="2">DUF4960 domain-containing protein</fullName>
    </submittedName>
</protein>
<accession>A0A413VYP2</accession>
<sequence>MLSVSCLFLTACDDDKRDSLDFSQDVNIHEFTINGVQGVIDNETMMIKVMLPPKSDVTSLVPDIKVADNAVITPGSGESQNFSGNVEYKVTNGNLYNTYKVSVEVLNAKITKFILNGRYVGTIDPVNNTISVTVPTTIDITKLIPTIEYTEGATISPENSKIQDFTNPVVYTLTYMNETFTYEVSVIQSDHTYAFLGTAETIDGLTNADEKTAAEWMMENIPNSKYVSLESLKDGAASLNQFTAVWFHYEQANTLPVIAANKNVTNVIKGYYSNGGNIFLSGTACLYTGSLGITPAAYTPNNAFGSFGDAGQVNAPGELWGIAITGCEEHPIYKGVTIDKTTQSWPVVWLVGKEISWRRNIGCPWDLVAPYTQDWADWASKTGGTPLASFNWDDDCNEKVAVSVFDGIEGGKGTAVCVGAPSYDWYYEKENVSSNSYYSNIEKMTLNIFNYLTK</sequence>
<dbReference type="EMBL" id="QSGO01000001">
    <property type="protein sequence ID" value="RHB38690.1"/>
    <property type="molecule type" value="Genomic_DNA"/>
</dbReference>
<proteinExistence type="predicted"/>
<reference evidence="2 3" key="1">
    <citation type="submission" date="2018-08" db="EMBL/GenBank/DDBJ databases">
        <title>A genome reference for cultivated species of the human gut microbiota.</title>
        <authorList>
            <person name="Zou Y."/>
            <person name="Xue W."/>
            <person name="Luo G."/>
        </authorList>
    </citation>
    <scope>NUCLEOTIDE SEQUENCE [LARGE SCALE GENOMIC DNA]</scope>
    <source>
        <strain evidence="2 3">AM40-30BH</strain>
    </source>
</reference>
<dbReference type="Pfam" id="PF16324">
    <property type="entry name" value="DUF4960"/>
    <property type="match status" value="1"/>
</dbReference>
<comment type="caution">
    <text evidence="2">The sequence shown here is derived from an EMBL/GenBank/DDBJ whole genome shotgun (WGS) entry which is preliminary data.</text>
</comment>
<evidence type="ECO:0000313" key="2">
    <source>
        <dbReference type="EMBL" id="RHB38690.1"/>
    </source>
</evidence>
<dbReference type="AlphaFoldDB" id="A0A413VYP2"/>
<dbReference type="Gene3D" id="2.60.40.2340">
    <property type="match status" value="2"/>
</dbReference>
<feature type="domain" description="DUF4960" evidence="1">
    <location>
        <begin position="195"/>
        <end position="452"/>
    </location>
</feature>
<evidence type="ECO:0000259" key="1">
    <source>
        <dbReference type="Pfam" id="PF16324"/>
    </source>
</evidence>
<name>A0A413VYP2_9BACE</name>
<organism evidence="2 3">
    <name type="scientific">Bacteroides nordii</name>
    <dbReference type="NCBI Taxonomy" id="291645"/>
    <lineage>
        <taxon>Bacteria</taxon>
        <taxon>Pseudomonadati</taxon>
        <taxon>Bacteroidota</taxon>
        <taxon>Bacteroidia</taxon>
        <taxon>Bacteroidales</taxon>
        <taxon>Bacteroidaceae</taxon>
        <taxon>Bacteroides</taxon>
    </lineage>
</organism>
<dbReference type="InterPro" id="IPR032526">
    <property type="entry name" value="DUF4960"/>
</dbReference>